<dbReference type="SMART" id="SM00342">
    <property type="entry name" value="HTH_ARAC"/>
    <property type="match status" value="1"/>
</dbReference>
<dbReference type="Gene3D" id="1.10.10.60">
    <property type="entry name" value="Homeodomain-like"/>
    <property type="match status" value="1"/>
</dbReference>
<dbReference type="PROSITE" id="PS01124">
    <property type="entry name" value="HTH_ARAC_FAMILY_2"/>
    <property type="match status" value="1"/>
</dbReference>
<proteinExistence type="predicted"/>
<dbReference type="GO" id="GO:0003700">
    <property type="term" value="F:DNA-binding transcription factor activity"/>
    <property type="evidence" value="ECO:0007669"/>
    <property type="project" value="InterPro"/>
</dbReference>
<evidence type="ECO:0000313" key="6">
    <source>
        <dbReference type="Proteomes" id="UP000198569"/>
    </source>
</evidence>
<keyword evidence="1" id="KW-0805">Transcription regulation</keyword>
<sequence>MFFNLLSLFVGFLCLFIAVFMIFNPRRNHKTNVYFIVILITVGAQRFIYALEILGFVHDTYSPLKKNLRLGFYIVPVYYLFFRRLIQGFDKLKKELLHFIFPTVFVLINLVFTVSKINGFLFLIYSTLYFILILNMLKDFIYRKNTSMLQKISYREIKTWILLMITLTFLLIIYSNYFLFSDSSSQITLGSFYKYSSLLWLLVLIYMFKNPIVIFGEQYFLKNIQLNEPLEFLVWSRKRLKIIEEKDKIVNNTILKRIDFIISDIQILQKSDEMLSTTTFTADTLAKQLKIPRRHVEFVFKYHCPYSINDFSNLIKVNYAVSLINKGYLDSYTVESLGEKCLFNSRFTFSKNFKKFIGVSVSDYVNSIVK</sequence>
<keyword evidence="6" id="KW-1185">Reference proteome</keyword>
<evidence type="ECO:0000313" key="5">
    <source>
        <dbReference type="EMBL" id="SDX72670.1"/>
    </source>
</evidence>
<name>A0A1H3E228_9FLAO</name>
<dbReference type="STRING" id="229203.SAMN05444338_11413"/>
<feature type="transmembrane region" description="Helical" evidence="3">
    <location>
        <begin position="70"/>
        <end position="86"/>
    </location>
</feature>
<feature type="transmembrane region" description="Helical" evidence="3">
    <location>
        <begin position="35"/>
        <end position="58"/>
    </location>
</feature>
<evidence type="ECO:0000259" key="4">
    <source>
        <dbReference type="PROSITE" id="PS01124"/>
    </source>
</evidence>
<organism evidence="5 6">
    <name type="scientific">Flavobacterium degerlachei</name>
    <dbReference type="NCBI Taxonomy" id="229203"/>
    <lineage>
        <taxon>Bacteria</taxon>
        <taxon>Pseudomonadati</taxon>
        <taxon>Bacteroidota</taxon>
        <taxon>Flavobacteriia</taxon>
        <taxon>Flavobacteriales</taxon>
        <taxon>Flavobacteriaceae</taxon>
        <taxon>Flavobacterium</taxon>
    </lineage>
</organism>
<dbReference type="AlphaFoldDB" id="A0A1H3E228"/>
<feature type="transmembrane region" description="Helical" evidence="3">
    <location>
        <begin position="6"/>
        <end position="23"/>
    </location>
</feature>
<dbReference type="Proteomes" id="UP000198569">
    <property type="component" value="Unassembled WGS sequence"/>
</dbReference>
<feature type="transmembrane region" description="Helical" evidence="3">
    <location>
        <begin position="96"/>
        <end position="114"/>
    </location>
</feature>
<keyword evidence="3" id="KW-0812">Transmembrane</keyword>
<keyword evidence="2" id="KW-0804">Transcription</keyword>
<keyword evidence="3" id="KW-0472">Membrane</keyword>
<feature type="transmembrane region" description="Helical" evidence="3">
    <location>
        <begin position="192"/>
        <end position="208"/>
    </location>
</feature>
<feature type="domain" description="HTH araC/xylS-type" evidence="4">
    <location>
        <begin position="265"/>
        <end position="367"/>
    </location>
</feature>
<protein>
    <recommendedName>
        <fullName evidence="4">HTH araC/xylS-type domain-containing protein</fullName>
    </recommendedName>
</protein>
<evidence type="ECO:0000256" key="2">
    <source>
        <dbReference type="ARBA" id="ARBA00023163"/>
    </source>
</evidence>
<gene>
    <name evidence="5" type="ORF">SAMN05444338_11413</name>
</gene>
<dbReference type="GO" id="GO:0043565">
    <property type="term" value="F:sequence-specific DNA binding"/>
    <property type="evidence" value="ECO:0007669"/>
    <property type="project" value="InterPro"/>
</dbReference>
<accession>A0A1H3E228</accession>
<reference evidence="6" key="1">
    <citation type="submission" date="2016-10" db="EMBL/GenBank/DDBJ databases">
        <authorList>
            <person name="Varghese N."/>
            <person name="Submissions S."/>
        </authorList>
    </citation>
    <scope>NUCLEOTIDE SEQUENCE [LARGE SCALE GENOMIC DNA]</scope>
    <source>
        <strain evidence="6">DSM 15718</strain>
    </source>
</reference>
<dbReference type="EMBL" id="FNMV01000014">
    <property type="protein sequence ID" value="SDX72670.1"/>
    <property type="molecule type" value="Genomic_DNA"/>
</dbReference>
<dbReference type="InterPro" id="IPR009057">
    <property type="entry name" value="Homeodomain-like_sf"/>
</dbReference>
<evidence type="ECO:0000256" key="1">
    <source>
        <dbReference type="ARBA" id="ARBA00023015"/>
    </source>
</evidence>
<dbReference type="SUPFAM" id="SSF46689">
    <property type="entry name" value="Homeodomain-like"/>
    <property type="match status" value="1"/>
</dbReference>
<dbReference type="InterPro" id="IPR018060">
    <property type="entry name" value="HTH_AraC"/>
</dbReference>
<feature type="transmembrane region" description="Helical" evidence="3">
    <location>
        <begin position="120"/>
        <end position="138"/>
    </location>
</feature>
<evidence type="ECO:0000256" key="3">
    <source>
        <dbReference type="SAM" id="Phobius"/>
    </source>
</evidence>
<feature type="transmembrane region" description="Helical" evidence="3">
    <location>
        <begin position="159"/>
        <end position="180"/>
    </location>
</feature>
<keyword evidence="3" id="KW-1133">Transmembrane helix</keyword>